<name>A0A2V2WQ57_TRYCR</name>
<evidence type="ECO:0000313" key="3">
    <source>
        <dbReference type="Proteomes" id="UP000246078"/>
    </source>
</evidence>
<organism evidence="2 3">
    <name type="scientific">Trypanosoma cruzi</name>
    <dbReference type="NCBI Taxonomy" id="5693"/>
    <lineage>
        <taxon>Eukaryota</taxon>
        <taxon>Discoba</taxon>
        <taxon>Euglenozoa</taxon>
        <taxon>Kinetoplastea</taxon>
        <taxon>Metakinetoplastina</taxon>
        <taxon>Trypanosomatida</taxon>
        <taxon>Trypanosomatidae</taxon>
        <taxon>Trypanosoma</taxon>
        <taxon>Schizotrypanum</taxon>
    </lineage>
</organism>
<keyword evidence="1" id="KW-0812">Transmembrane</keyword>
<proteinExistence type="predicted"/>
<dbReference type="VEuPathDB" id="TriTrypDB:TcCLB.503453.64"/>
<dbReference type="AlphaFoldDB" id="A0A2V2WQ57"/>
<comment type="caution">
    <text evidence="2">The sequence shown here is derived from an EMBL/GenBank/DDBJ whole genome shotgun (WGS) entry which is preliminary data.</text>
</comment>
<gene>
    <name evidence="2" type="ORF">C3747_70g756c</name>
</gene>
<dbReference type="VEuPathDB" id="TriTrypDB:TcCLB.506959.94"/>
<evidence type="ECO:0000313" key="2">
    <source>
        <dbReference type="EMBL" id="PWV10332.1"/>
    </source>
</evidence>
<keyword evidence="1" id="KW-0472">Membrane</keyword>
<dbReference type="VEuPathDB" id="TriTrypDB:TcYC6_0046710"/>
<dbReference type="VEuPathDB" id="TriTrypDB:BCY84_19592"/>
<dbReference type="EMBL" id="PRFC01000070">
    <property type="protein sequence ID" value="PWV10332.1"/>
    <property type="molecule type" value="Genomic_DNA"/>
</dbReference>
<sequence length="79" mass="8895">MFLTPKVLPLWVLIVTTLTFYTLRANDPVNLTQYQDKLYGVPLSTVCLLPLLPFCVWGCYEVIRTVGPKGSSVAIEVYD</sequence>
<reference evidence="2 3" key="1">
    <citation type="journal article" date="2018" name="Microb. Genom.">
        <title>Expanding an expanded genome: long-read sequencing of Trypanosoma cruzi.</title>
        <authorList>
            <person name="Berna L."/>
            <person name="Rodriguez M."/>
            <person name="Chiribao M.L."/>
            <person name="Parodi-Talice A."/>
            <person name="Pita S."/>
            <person name="Rijo G."/>
            <person name="Alvarez-Valin F."/>
            <person name="Robello C."/>
        </authorList>
    </citation>
    <scope>NUCLEOTIDE SEQUENCE [LARGE SCALE GENOMIC DNA]</scope>
    <source>
        <strain evidence="2 3">TCC</strain>
    </source>
</reference>
<keyword evidence="1" id="KW-1133">Transmembrane helix</keyword>
<dbReference type="Proteomes" id="UP000246078">
    <property type="component" value="Unassembled WGS sequence"/>
</dbReference>
<accession>A0A2V2WQ57</accession>
<dbReference type="VEuPathDB" id="TriTrypDB:TcBrA4_0098170"/>
<dbReference type="VEuPathDB" id="TriTrypDB:C3747_70g756c"/>
<feature type="transmembrane region" description="Helical" evidence="1">
    <location>
        <begin position="41"/>
        <end position="60"/>
    </location>
</feature>
<dbReference type="VEuPathDB" id="TriTrypDB:C4B63_54g96c"/>
<protein>
    <submittedName>
        <fullName evidence="2">Uncharacterized protein</fullName>
    </submittedName>
</protein>
<dbReference type="OrthoDB" id="251527at2759"/>
<evidence type="ECO:0000256" key="1">
    <source>
        <dbReference type="SAM" id="Phobius"/>
    </source>
</evidence>